<dbReference type="EMBL" id="CP054705">
    <property type="protein sequence ID" value="QQK74448.1"/>
    <property type="molecule type" value="Genomic_DNA"/>
</dbReference>
<dbReference type="Gene3D" id="3.40.605.10">
    <property type="entry name" value="Aldehyde Dehydrogenase, Chain A, domain 1"/>
    <property type="match status" value="1"/>
</dbReference>
<dbReference type="Proteomes" id="UP000595823">
    <property type="component" value="Chromosome"/>
</dbReference>
<organism evidence="5 6">
    <name type="scientific">Salicibibacter cibarius</name>
    <dbReference type="NCBI Taxonomy" id="2743000"/>
    <lineage>
        <taxon>Bacteria</taxon>
        <taxon>Bacillati</taxon>
        <taxon>Bacillota</taxon>
        <taxon>Bacilli</taxon>
        <taxon>Bacillales</taxon>
        <taxon>Bacillaceae</taxon>
        <taxon>Salicibibacter</taxon>
    </lineage>
</organism>
<dbReference type="InterPro" id="IPR029510">
    <property type="entry name" value="Ald_DH_CS_GLU"/>
</dbReference>
<dbReference type="PROSITE" id="PS00070">
    <property type="entry name" value="ALDEHYDE_DEHYDR_CYS"/>
    <property type="match status" value="1"/>
</dbReference>
<evidence type="ECO:0000256" key="3">
    <source>
        <dbReference type="RuleBase" id="RU003345"/>
    </source>
</evidence>
<proteinExistence type="inferred from homology"/>
<evidence type="ECO:0000313" key="5">
    <source>
        <dbReference type="EMBL" id="QQK74448.1"/>
    </source>
</evidence>
<dbReference type="InterPro" id="IPR016160">
    <property type="entry name" value="Ald_DH_CS_CYS"/>
</dbReference>
<reference evidence="5 6" key="1">
    <citation type="submission" date="2020-06" db="EMBL/GenBank/DDBJ databases">
        <title>Genomic analysis of Salicibibacter sp. NKC5-3.</title>
        <authorList>
            <person name="Oh Y.J."/>
        </authorList>
    </citation>
    <scope>NUCLEOTIDE SEQUENCE [LARGE SCALE GENOMIC DNA]</scope>
    <source>
        <strain evidence="5 6">NKC5-3</strain>
    </source>
</reference>
<dbReference type="RefSeq" id="WP_200126644.1">
    <property type="nucleotide sequence ID" value="NZ_CP054705.1"/>
</dbReference>
<feature type="domain" description="Aldehyde dehydrogenase" evidence="4">
    <location>
        <begin position="24"/>
        <end position="468"/>
    </location>
</feature>
<dbReference type="Gene3D" id="3.40.309.10">
    <property type="entry name" value="Aldehyde Dehydrogenase, Chain A, domain 2"/>
    <property type="match status" value="1"/>
</dbReference>
<evidence type="ECO:0000256" key="2">
    <source>
        <dbReference type="PROSITE-ProRule" id="PRU10007"/>
    </source>
</evidence>
<dbReference type="GO" id="GO:0016620">
    <property type="term" value="F:oxidoreductase activity, acting on the aldehyde or oxo group of donors, NAD or NADP as acceptor"/>
    <property type="evidence" value="ECO:0007669"/>
    <property type="project" value="InterPro"/>
</dbReference>
<gene>
    <name evidence="5" type="ORF">HUG15_01710</name>
</gene>
<dbReference type="InterPro" id="IPR016162">
    <property type="entry name" value="Ald_DH_N"/>
</dbReference>
<sequence length="483" mass="53085">MAKTLLPNVSGNYLMNGELKQTQDVKSVINPAKTDEIVGKVALCTEKDVREAVSVADEAYQTWSQTKITDRAERMRKASETLGEIVEENVSLFVRENGKTMVEAKKDILRCVEIMHQLAETSVEWWKPIPLDGHGQNVSIRRRPRGVTAVISPWNSPMILTFKRLIPALLAGNTVVVKPATNCPLTVLTSLAAIANQFPPGVINVVTGSGEMVGDLLSSDSRVRAIAFTGGTETGKEIMARSSSTIKNLYMELGGNDPALILPDAALDDQEIQKLHGAILRSAGQVCSAVKRIYVHESRHDEIVEKLTKSFEKVVVGNGLQPDAMMGPLNNESQYKYVMELLKRTEENGSKVNTVGVKLDSESWEDGYFVLPSIVTDISHDAELTQAEQFGPVIPIIPYTDLEDAIRKANDSPFGLRASVWTSSRENAISIADRLEAGAVFHNNHTIFNNLHLDFAGTKESGMNRETQWGNLDLFADSYGFSN</sequence>
<feature type="active site" evidence="2">
    <location>
        <position position="252"/>
    </location>
</feature>
<protein>
    <submittedName>
        <fullName evidence="5">Aldehyde dehydrogenase family protein</fullName>
    </submittedName>
</protein>
<dbReference type="PANTHER" id="PTHR11699">
    <property type="entry name" value="ALDEHYDE DEHYDROGENASE-RELATED"/>
    <property type="match status" value="1"/>
</dbReference>
<dbReference type="InterPro" id="IPR016161">
    <property type="entry name" value="Ald_DH/histidinol_DH"/>
</dbReference>
<evidence type="ECO:0000313" key="6">
    <source>
        <dbReference type="Proteomes" id="UP000595823"/>
    </source>
</evidence>
<dbReference type="SUPFAM" id="SSF53720">
    <property type="entry name" value="ALDH-like"/>
    <property type="match status" value="1"/>
</dbReference>
<dbReference type="KEGG" id="scia:HUG15_01710"/>
<comment type="similarity">
    <text evidence="3">Belongs to the aldehyde dehydrogenase family.</text>
</comment>
<dbReference type="AlphaFoldDB" id="A0A7T7CA36"/>
<name>A0A7T7CA36_9BACI</name>
<evidence type="ECO:0000259" key="4">
    <source>
        <dbReference type="Pfam" id="PF00171"/>
    </source>
</evidence>
<keyword evidence="1 3" id="KW-0560">Oxidoreductase</keyword>
<dbReference type="InterPro" id="IPR015590">
    <property type="entry name" value="Aldehyde_DH_dom"/>
</dbReference>
<dbReference type="PROSITE" id="PS00687">
    <property type="entry name" value="ALDEHYDE_DEHYDR_GLU"/>
    <property type="match status" value="1"/>
</dbReference>
<accession>A0A7T7CA36</accession>
<dbReference type="InterPro" id="IPR016163">
    <property type="entry name" value="Ald_DH_C"/>
</dbReference>
<keyword evidence="6" id="KW-1185">Reference proteome</keyword>
<evidence type="ECO:0000256" key="1">
    <source>
        <dbReference type="ARBA" id="ARBA00023002"/>
    </source>
</evidence>
<dbReference type="Pfam" id="PF00171">
    <property type="entry name" value="Aldedh"/>
    <property type="match status" value="1"/>
</dbReference>